<dbReference type="EMBL" id="AM746676">
    <property type="protein sequence ID" value="CAN95794.1"/>
    <property type="molecule type" value="Genomic_DNA"/>
</dbReference>
<dbReference type="Gene3D" id="3.40.50.1820">
    <property type="entry name" value="alpha/beta hydrolase"/>
    <property type="match status" value="1"/>
</dbReference>
<evidence type="ECO:0000313" key="2">
    <source>
        <dbReference type="Proteomes" id="UP000002139"/>
    </source>
</evidence>
<dbReference type="Proteomes" id="UP000002139">
    <property type="component" value="Chromosome"/>
</dbReference>
<evidence type="ECO:0000313" key="1">
    <source>
        <dbReference type="EMBL" id="CAN95794.1"/>
    </source>
</evidence>
<reference evidence="1 2" key="1">
    <citation type="journal article" date="2007" name="Nat. Biotechnol.">
        <title>Complete genome sequence of the myxobacterium Sorangium cellulosum.</title>
        <authorList>
            <person name="Schneiker S."/>
            <person name="Perlova O."/>
            <person name="Kaiser O."/>
            <person name="Gerth K."/>
            <person name="Alici A."/>
            <person name="Altmeyer M.O."/>
            <person name="Bartels D."/>
            <person name="Bekel T."/>
            <person name="Beyer S."/>
            <person name="Bode E."/>
            <person name="Bode H.B."/>
            <person name="Bolten C.J."/>
            <person name="Choudhuri J.V."/>
            <person name="Doss S."/>
            <person name="Elnakady Y.A."/>
            <person name="Frank B."/>
            <person name="Gaigalat L."/>
            <person name="Goesmann A."/>
            <person name="Groeger C."/>
            <person name="Gross F."/>
            <person name="Jelsbak L."/>
            <person name="Jelsbak L."/>
            <person name="Kalinowski J."/>
            <person name="Kegler C."/>
            <person name="Knauber T."/>
            <person name="Konietzny S."/>
            <person name="Kopp M."/>
            <person name="Krause L."/>
            <person name="Krug D."/>
            <person name="Linke B."/>
            <person name="Mahmud T."/>
            <person name="Martinez-Arias R."/>
            <person name="McHardy A.C."/>
            <person name="Merai M."/>
            <person name="Meyer F."/>
            <person name="Mormann S."/>
            <person name="Munoz-Dorado J."/>
            <person name="Perez J."/>
            <person name="Pradella S."/>
            <person name="Rachid S."/>
            <person name="Raddatz G."/>
            <person name="Rosenau F."/>
            <person name="Rueckert C."/>
            <person name="Sasse F."/>
            <person name="Scharfe M."/>
            <person name="Schuster S.C."/>
            <person name="Suen G."/>
            <person name="Treuner-Lange A."/>
            <person name="Velicer G.J."/>
            <person name="Vorholter F.-J."/>
            <person name="Weissman K.J."/>
            <person name="Welch R.D."/>
            <person name="Wenzel S.C."/>
            <person name="Whitworth D.E."/>
            <person name="Wilhelm S."/>
            <person name="Wittmann C."/>
            <person name="Bloecker H."/>
            <person name="Puehler A."/>
            <person name="Mueller R."/>
        </authorList>
    </citation>
    <scope>NUCLEOTIDE SEQUENCE [LARGE SCALE GENOMIC DNA]</scope>
    <source>
        <strain evidence="2">So ce56</strain>
    </source>
</reference>
<gene>
    <name evidence="1" type="ordered locus">sce5631</name>
</gene>
<keyword evidence="2" id="KW-1185">Reference proteome</keyword>
<proteinExistence type="predicted"/>
<sequence>MSAASRAPSAESSDTNLFSPTFRAKRGTKAFPDISRTLDLLGTMNRNTNKGYDEAIAYALSLASAWSYADPHTLHDVMNSIGFENRCYSISLSNDALSVHTSASLLQHVDGSAAILCFRGTEPTNIINWLTDASVAPERFHTWGAVHGGFYRSLMPMSRYIACRLTRAIRAPRAGRTGT</sequence>
<dbReference type="InterPro" id="IPR029058">
    <property type="entry name" value="AB_hydrolase_fold"/>
</dbReference>
<dbReference type="HOGENOM" id="CLU_1502512_0_0_7"/>
<protein>
    <submittedName>
        <fullName evidence="1">Uncharacterized protein</fullName>
    </submittedName>
</protein>
<dbReference type="eggNOG" id="COG3675">
    <property type="taxonomic scope" value="Bacteria"/>
</dbReference>
<accession>A9G3S9</accession>
<name>A9G3S9_SORC5</name>
<organism evidence="1 2">
    <name type="scientific">Sorangium cellulosum (strain So ce56)</name>
    <name type="common">Polyangium cellulosum (strain So ce56)</name>
    <dbReference type="NCBI Taxonomy" id="448385"/>
    <lineage>
        <taxon>Bacteria</taxon>
        <taxon>Pseudomonadati</taxon>
        <taxon>Myxococcota</taxon>
        <taxon>Polyangia</taxon>
        <taxon>Polyangiales</taxon>
        <taxon>Polyangiaceae</taxon>
        <taxon>Sorangium</taxon>
    </lineage>
</organism>
<dbReference type="KEGG" id="scl:sce5631"/>
<dbReference type="AlphaFoldDB" id="A9G3S9"/>
<dbReference type="SUPFAM" id="SSF53474">
    <property type="entry name" value="alpha/beta-Hydrolases"/>
    <property type="match status" value="1"/>
</dbReference>